<evidence type="ECO:0000256" key="7">
    <source>
        <dbReference type="SAM" id="Phobius"/>
    </source>
</evidence>
<dbReference type="Gene3D" id="1.25.40.20">
    <property type="entry name" value="Ankyrin repeat-containing domain"/>
    <property type="match status" value="1"/>
</dbReference>
<feature type="transmembrane region" description="Helical" evidence="7">
    <location>
        <begin position="400"/>
        <end position="422"/>
    </location>
</feature>
<dbReference type="EMBL" id="CACVBM020000732">
    <property type="protein sequence ID" value="CAA7022719.1"/>
    <property type="molecule type" value="Genomic_DNA"/>
</dbReference>
<proteinExistence type="predicted"/>
<comment type="subcellular location">
    <subcellularLocation>
        <location evidence="1">Membrane</location>
        <topology evidence="1">Multi-pass membrane protein</topology>
    </subcellularLocation>
</comment>
<dbReference type="EMBL" id="CACVBM020001045">
    <property type="protein sequence ID" value="CAA7025901.1"/>
    <property type="molecule type" value="Genomic_DNA"/>
</dbReference>
<dbReference type="PANTHER" id="PTHR24186:SF38">
    <property type="entry name" value="ANKYRIN REPEAT FAMILY PROTEIN"/>
    <property type="match status" value="1"/>
</dbReference>
<reference evidence="10 11" key="1">
    <citation type="submission" date="2020-01" db="EMBL/GenBank/DDBJ databases">
        <authorList>
            <person name="Mishra B."/>
        </authorList>
    </citation>
    <scope>NUCLEOTIDE SEQUENCE [LARGE SCALE GENOMIC DNA]</scope>
</reference>
<evidence type="ECO:0000256" key="2">
    <source>
        <dbReference type="ARBA" id="ARBA00022692"/>
    </source>
</evidence>
<sequence>MASLPRLVEENLSMLEETYEGTDSHQATHLGAKVHANKKIELCPSLVNSTNSTCDTPLPISASLRHYTSFLIGMLESMKLHTACKTETLDDPKLSEMMNKDGLMTPSHWAAMEGSVEILREFIEKVPSSFNSVTLEKNETVFHIAARHKKSEAFIFMAKSVNLGQLLYQLDVEGNTVLHVAASVSSLPLVKYITEETQIEVSAKNKKGFVAFDLLNKDDKDFLQLSTALMCVPEVVIERPSSPRENRNSENQITHDVNKLLKEMQRVQSIDPKKLADMQLEALQNARNTLTIVGSLIASVAFTCGINPPGGVHQGGDVIGKSTVGRTFAFMLFSICNSIALFTSVCMVILLVSIIPYTEDSLLKFLVIAHWMMWVAVAAMGNAYVSAASVTLPHFGEPRWLFFTILAIASLTLGGMFVYLRFKLAKCMLRRFNLRKCLSNTPVRKNGFVDMVANIEKGYYSY</sequence>
<organism evidence="10 11">
    <name type="scientific">Microthlaspi erraticum</name>
    <dbReference type="NCBI Taxonomy" id="1685480"/>
    <lineage>
        <taxon>Eukaryota</taxon>
        <taxon>Viridiplantae</taxon>
        <taxon>Streptophyta</taxon>
        <taxon>Embryophyta</taxon>
        <taxon>Tracheophyta</taxon>
        <taxon>Spermatophyta</taxon>
        <taxon>Magnoliopsida</taxon>
        <taxon>eudicotyledons</taxon>
        <taxon>Gunneridae</taxon>
        <taxon>Pentapetalae</taxon>
        <taxon>rosids</taxon>
        <taxon>malvids</taxon>
        <taxon>Brassicales</taxon>
        <taxon>Brassicaceae</taxon>
        <taxon>Coluteocarpeae</taxon>
        <taxon>Microthlaspi</taxon>
    </lineage>
</organism>
<evidence type="ECO:0000256" key="4">
    <source>
        <dbReference type="ARBA" id="ARBA00022989"/>
    </source>
</evidence>
<keyword evidence="5" id="KW-0040">ANK repeat</keyword>
<dbReference type="SMART" id="SM00248">
    <property type="entry name" value="ANK"/>
    <property type="match status" value="3"/>
</dbReference>
<dbReference type="Pfam" id="PF12796">
    <property type="entry name" value="Ank_2"/>
    <property type="match status" value="1"/>
</dbReference>
<dbReference type="OrthoDB" id="1111506at2759"/>
<keyword evidence="11" id="KW-1185">Reference proteome</keyword>
<dbReference type="Proteomes" id="UP000467841">
    <property type="component" value="Unassembled WGS sequence"/>
</dbReference>
<protein>
    <recommendedName>
        <fullName evidence="8">PGG domain-containing protein</fullName>
    </recommendedName>
</protein>
<gene>
    <name evidence="10" type="ORF">MERR_LOCUS13136</name>
    <name evidence="9" type="ORF">MERR_LOCUS9954</name>
</gene>
<feature type="transmembrane region" description="Helical" evidence="7">
    <location>
        <begin position="328"/>
        <end position="355"/>
    </location>
</feature>
<dbReference type="InterPro" id="IPR026961">
    <property type="entry name" value="PGG_dom"/>
</dbReference>
<evidence type="ECO:0000313" key="11">
    <source>
        <dbReference type="Proteomes" id="UP000467841"/>
    </source>
</evidence>
<dbReference type="InterPro" id="IPR002110">
    <property type="entry name" value="Ankyrin_rpt"/>
</dbReference>
<evidence type="ECO:0000256" key="6">
    <source>
        <dbReference type="ARBA" id="ARBA00023136"/>
    </source>
</evidence>
<feature type="domain" description="PGG" evidence="8">
    <location>
        <begin position="281"/>
        <end position="390"/>
    </location>
</feature>
<dbReference type="SUPFAM" id="SSF48403">
    <property type="entry name" value="Ankyrin repeat"/>
    <property type="match status" value="1"/>
</dbReference>
<keyword evidence="6 7" id="KW-0472">Membrane</keyword>
<evidence type="ECO:0000256" key="3">
    <source>
        <dbReference type="ARBA" id="ARBA00022737"/>
    </source>
</evidence>
<evidence type="ECO:0000313" key="10">
    <source>
        <dbReference type="EMBL" id="CAA7025901.1"/>
    </source>
</evidence>
<evidence type="ECO:0000256" key="1">
    <source>
        <dbReference type="ARBA" id="ARBA00004141"/>
    </source>
</evidence>
<dbReference type="AlphaFoldDB" id="A0A6D2IB26"/>
<dbReference type="PANTHER" id="PTHR24186">
    <property type="entry name" value="PROTEIN PHOSPHATASE 1 REGULATORY SUBUNIT"/>
    <property type="match status" value="1"/>
</dbReference>
<keyword evidence="4 7" id="KW-1133">Transmembrane helix</keyword>
<keyword evidence="2 7" id="KW-0812">Transmembrane</keyword>
<evidence type="ECO:0000256" key="5">
    <source>
        <dbReference type="ARBA" id="ARBA00023043"/>
    </source>
</evidence>
<keyword evidence="3" id="KW-0677">Repeat</keyword>
<feature type="transmembrane region" description="Helical" evidence="7">
    <location>
        <begin position="362"/>
        <end position="380"/>
    </location>
</feature>
<name>A0A6D2IB26_9BRAS</name>
<dbReference type="GO" id="GO:0005886">
    <property type="term" value="C:plasma membrane"/>
    <property type="evidence" value="ECO:0007669"/>
    <property type="project" value="TreeGrafter"/>
</dbReference>
<evidence type="ECO:0000259" key="8">
    <source>
        <dbReference type="Pfam" id="PF13962"/>
    </source>
</evidence>
<dbReference type="Pfam" id="PF13962">
    <property type="entry name" value="PGG"/>
    <property type="match status" value="1"/>
</dbReference>
<evidence type="ECO:0000313" key="9">
    <source>
        <dbReference type="EMBL" id="CAA7022719.1"/>
    </source>
</evidence>
<dbReference type="InterPro" id="IPR036770">
    <property type="entry name" value="Ankyrin_rpt-contain_sf"/>
</dbReference>
<accession>A0A6D2IB26</accession>